<protein>
    <submittedName>
        <fullName evidence="1">Uncharacterized protein</fullName>
    </submittedName>
</protein>
<feature type="non-terminal residue" evidence="1">
    <location>
        <position position="1"/>
    </location>
</feature>
<name>A0AC60QBH1_IXOPE</name>
<dbReference type="Proteomes" id="UP000805193">
    <property type="component" value="Unassembled WGS sequence"/>
</dbReference>
<evidence type="ECO:0000313" key="1">
    <source>
        <dbReference type="EMBL" id="KAG0431271.1"/>
    </source>
</evidence>
<accession>A0AC60QBH1</accession>
<sequence>RHSRVGEEFSGSVMAADASFVDFVDFVLRVDELLYDGRDDNQPVDVPRRCCRDRLSPLEHFNDREFLVR</sequence>
<keyword evidence="2" id="KW-1185">Reference proteome</keyword>
<proteinExistence type="predicted"/>
<gene>
    <name evidence="1" type="ORF">HPB47_021940</name>
</gene>
<reference evidence="1 2" key="1">
    <citation type="journal article" date="2020" name="Cell">
        <title>Large-Scale Comparative Analyses of Tick Genomes Elucidate Their Genetic Diversity and Vector Capacities.</title>
        <authorList>
            <consortium name="Tick Genome and Microbiome Consortium (TIGMIC)"/>
            <person name="Jia N."/>
            <person name="Wang J."/>
            <person name="Shi W."/>
            <person name="Du L."/>
            <person name="Sun Y."/>
            <person name="Zhan W."/>
            <person name="Jiang J.F."/>
            <person name="Wang Q."/>
            <person name="Zhang B."/>
            <person name="Ji P."/>
            <person name="Bell-Sakyi L."/>
            <person name="Cui X.M."/>
            <person name="Yuan T.T."/>
            <person name="Jiang B.G."/>
            <person name="Yang W.F."/>
            <person name="Lam T.T."/>
            <person name="Chang Q.C."/>
            <person name="Ding S.J."/>
            <person name="Wang X.J."/>
            <person name="Zhu J.G."/>
            <person name="Ruan X.D."/>
            <person name="Zhao L."/>
            <person name="Wei J.T."/>
            <person name="Ye R.Z."/>
            <person name="Que T.C."/>
            <person name="Du C.H."/>
            <person name="Zhou Y.H."/>
            <person name="Cheng J.X."/>
            <person name="Dai P.F."/>
            <person name="Guo W.B."/>
            <person name="Han X.H."/>
            <person name="Huang E.J."/>
            <person name="Li L.F."/>
            <person name="Wei W."/>
            <person name="Gao Y.C."/>
            <person name="Liu J.Z."/>
            <person name="Shao H.Z."/>
            <person name="Wang X."/>
            <person name="Wang C.C."/>
            <person name="Yang T.C."/>
            <person name="Huo Q.B."/>
            <person name="Li W."/>
            <person name="Chen H.Y."/>
            <person name="Chen S.E."/>
            <person name="Zhou L.G."/>
            <person name="Ni X.B."/>
            <person name="Tian J.H."/>
            <person name="Sheng Y."/>
            <person name="Liu T."/>
            <person name="Pan Y.S."/>
            <person name="Xia L.Y."/>
            <person name="Li J."/>
            <person name="Zhao F."/>
            <person name="Cao W.C."/>
        </authorList>
    </citation>
    <scope>NUCLEOTIDE SEQUENCE [LARGE SCALE GENOMIC DNA]</scope>
    <source>
        <strain evidence="1">Iper-2018</strain>
    </source>
</reference>
<evidence type="ECO:0000313" key="2">
    <source>
        <dbReference type="Proteomes" id="UP000805193"/>
    </source>
</evidence>
<dbReference type="EMBL" id="JABSTQ010009240">
    <property type="protein sequence ID" value="KAG0431271.1"/>
    <property type="molecule type" value="Genomic_DNA"/>
</dbReference>
<comment type="caution">
    <text evidence="1">The sequence shown here is derived from an EMBL/GenBank/DDBJ whole genome shotgun (WGS) entry which is preliminary data.</text>
</comment>
<organism evidence="1 2">
    <name type="scientific">Ixodes persulcatus</name>
    <name type="common">Taiga tick</name>
    <dbReference type="NCBI Taxonomy" id="34615"/>
    <lineage>
        <taxon>Eukaryota</taxon>
        <taxon>Metazoa</taxon>
        <taxon>Ecdysozoa</taxon>
        <taxon>Arthropoda</taxon>
        <taxon>Chelicerata</taxon>
        <taxon>Arachnida</taxon>
        <taxon>Acari</taxon>
        <taxon>Parasitiformes</taxon>
        <taxon>Ixodida</taxon>
        <taxon>Ixodoidea</taxon>
        <taxon>Ixodidae</taxon>
        <taxon>Ixodinae</taxon>
        <taxon>Ixodes</taxon>
    </lineage>
</organism>